<dbReference type="InterPro" id="IPR041519">
    <property type="entry name" value="HEPN_RiboL-PSP"/>
</dbReference>
<name>A0ABY3CFM2_9GAMM</name>
<keyword evidence="3" id="KW-1185">Reference proteome</keyword>
<protein>
    <recommendedName>
        <fullName evidence="1">RiboL-PSP-HEPN domain-containing protein</fullName>
    </recommendedName>
</protein>
<evidence type="ECO:0000313" key="2">
    <source>
        <dbReference type="EMBL" id="TRX02099.1"/>
    </source>
</evidence>
<dbReference type="Pfam" id="PF18735">
    <property type="entry name" value="HEPN_RiboL-PSP"/>
    <property type="match status" value="1"/>
</dbReference>
<comment type="caution">
    <text evidence="2">The sequence shown here is derived from an EMBL/GenBank/DDBJ whole genome shotgun (WGS) entry which is preliminary data.</text>
</comment>
<evidence type="ECO:0000313" key="3">
    <source>
        <dbReference type="Proteomes" id="UP000733744"/>
    </source>
</evidence>
<evidence type="ECO:0000259" key="1">
    <source>
        <dbReference type="Pfam" id="PF18735"/>
    </source>
</evidence>
<dbReference type="EMBL" id="RYFG02000014">
    <property type="protein sequence ID" value="TRX02099.1"/>
    <property type="molecule type" value="Genomic_DNA"/>
</dbReference>
<reference evidence="2 3" key="1">
    <citation type="journal article" date="2019" name="Antonie Van Leeuwenhoek">
        <title>Description of 'Ca. Methylobacter oryzae' KRF1, a novel species from the environmentally important Methylobacter clade 2.</title>
        <authorList>
            <person name="Khatri K."/>
            <person name="Mohite J.A."/>
            <person name="Pandit P.S."/>
            <person name="Bahulikar R."/>
            <person name="Rahalkar M.C."/>
        </authorList>
    </citation>
    <scope>NUCLEOTIDE SEQUENCE [LARGE SCALE GENOMIC DNA]</scope>
    <source>
        <strain evidence="2 3">KRF1</strain>
    </source>
</reference>
<gene>
    <name evidence="2" type="ORF">EKO24_002945</name>
</gene>
<dbReference type="RefSeq" id="WP_127030423.1">
    <property type="nucleotide sequence ID" value="NZ_RYFG02000014.1"/>
</dbReference>
<dbReference type="Proteomes" id="UP000733744">
    <property type="component" value="Unassembled WGS sequence"/>
</dbReference>
<feature type="domain" description="RiboL-PSP-HEPN" evidence="1">
    <location>
        <begin position="7"/>
        <end position="178"/>
    </location>
</feature>
<proteinExistence type="predicted"/>
<sequence>MTPVETLNKEYETIVKFLREQSQPSLVSDVDRYFKKLFVLSSASYFEHLIQEILVEFISKETNNNLKAVSFFKKKAIGMQYHTYFNWGEKGDLDKPGKNANTFFSLFGDEFKKEVEAEINTDKELELSVKAFLEIGHIRNILIHSNFAAYNLDNKTANEIFELYKKGFQFINYLKTKFQQNT</sequence>
<organism evidence="2 3">
    <name type="scientific">Candidatus Methylobacter oryzae</name>
    <dbReference type="NCBI Taxonomy" id="2497749"/>
    <lineage>
        <taxon>Bacteria</taxon>
        <taxon>Pseudomonadati</taxon>
        <taxon>Pseudomonadota</taxon>
        <taxon>Gammaproteobacteria</taxon>
        <taxon>Methylococcales</taxon>
        <taxon>Methylococcaceae</taxon>
        <taxon>Methylobacter</taxon>
    </lineage>
</organism>
<accession>A0ABY3CFM2</accession>